<evidence type="ECO:0000313" key="2">
    <source>
        <dbReference type="EnsemblPlants" id="AET4Gv20684000.1"/>
    </source>
</evidence>
<organism evidence="2 3">
    <name type="scientific">Aegilops tauschii subsp. strangulata</name>
    <name type="common">Goatgrass</name>
    <dbReference type="NCBI Taxonomy" id="200361"/>
    <lineage>
        <taxon>Eukaryota</taxon>
        <taxon>Viridiplantae</taxon>
        <taxon>Streptophyta</taxon>
        <taxon>Embryophyta</taxon>
        <taxon>Tracheophyta</taxon>
        <taxon>Spermatophyta</taxon>
        <taxon>Magnoliopsida</taxon>
        <taxon>Liliopsida</taxon>
        <taxon>Poales</taxon>
        <taxon>Poaceae</taxon>
        <taxon>BOP clade</taxon>
        <taxon>Pooideae</taxon>
        <taxon>Triticodae</taxon>
        <taxon>Triticeae</taxon>
        <taxon>Triticinae</taxon>
        <taxon>Aegilops</taxon>
    </lineage>
</organism>
<evidence type="ECO:0000313" key="3">
    <source>
        <dbReference type="Proteomes" id="UP000015105"/>
    </source>
</evidence>
<dbReference type="EnsemblPlants" id="AET4Gv20684000.1">
    <property type="protein sequence ID" value="AET4Gv20684000.1"/>
    <property type="gene ID" value="AET4Gv20684000"/>
</dbReference>
<name>A0A453IUR3_AEGTS</name>
<evidence type="ECO:0000256" key="1">
    <source>
        <dbReference type="SAM" id="MobiDB-lite"/>
    </source>
</evidence>
<feature type="region of interest" description="Disordered" evidence="1">
    <location>
        <begin position="26"/>
        <end position="45"/>
    </location>
</feature>
<accession>A0A453IUR3</accession>
<reference evidence="3" key="2">
    <citation type="journal article" date="2017" name="Nat. Plants">
        <title>The Aegilops tauschii genome reveals multiple impacts of transposons.</title>
        <authorList>
            <person name="Zhao G."/>
            <person name="Zou C."/>
            <person name="Li K."/>
            <person name="Wang K."/>
            <person name="Li T."/>
            <person name="Gao L."/>
            <person name="Zhang X."/>
            <person name="Wang H."/>
            <person name="Yang Z."/>
            <person name="Liu X."/>
            <person name="Jiang W."/>
            <person name="Mao L."/>
            <person name="Kong X."/>
            <person name="Jiao Y."/>
            <person name="Jia J."/>
        </authorList>
    </citation>
    <scope>NUCLEOTIDE SEQUENCE [LARGE SCALE GENOMIC DNA]</scope>
    <source>
        <strain evidence="3">cv. AL8/78</strain>
    </source>
</reference>
<keyword evidence="3" id="KW-1185">Reference proteome</keyword>
<dbReference type="Proteomes" id="UP000015105">
    <property type="component" value="Chromosome 4D"/>
</dbReference>
<reference evidence="2" key="3">
    <citation type="journal article" date="2017" name="Nature">
        <title>Genome sequence of the progenitor of the wheat D genome Aegilops tauschii.</title>
        <authorList>
            <person name="Luo M.C."/>
            <person name="Gu Y.Q."/>
            <person name="Puiu D."/>
            <person name="Wang H."/>
            <person name="Twardziok S.O."/>
            <person name="Deal K.R."/>
            <person name="Huo N."/>
            <person name="Zhu T."/>
            <person name="Wang L."/>
            <person name="Wang Y."/>
            <person name="McGuire P.E."/>
            <person name="Liu S."/>
            <person name="Long H."/>
            <person name="Ramasamy R.K."/>
            <person name="Rodriguez J.C."/>
            <person name="Van S.L."/>
            <person name="Yuan L."/>
            <person name="Wang Z."/>
            <person name="Xia Z."/>
            <person name="Xiao L."/>
            <person name="Anderson O.D."/>
            <person name="Ouyang S."/>
            <person name="Liang Y."/>
            <person name="Zimin A.V."/>
            <person name="Pertea G."/>
            <person name="Qi P."/>
            <person name="Bennetzen J.L."/>
            <person name="Dai X."/>
            <person name="Dawson M.W."/>
            <person name="Muller H.G."/>
            <person name="Kugler K."/>
            <person name="Rivarola-Duarte L."/>
            <person name="Spannagl M."/>
            <person name="Mayer K.F.X."/>
            <person name="Lu F.H."/>
            <person name="Bevan M.W."/>
            <person name="Leroy P."/>
            <person name="Li P."/>
            <person name="You F.M."/>
            <person name="Sun Q."/>
            <person name="Liu Z."/>
            <person name="Lyons E."/>
            <person name="Wicker T."/>
            <person name="Salzberg S.L."/>
            <person name="Devos K.M."/>
            <person name="Dvorak J."/>
        </authorList>
    </citation>
    <scope>NUCLEOTIDE SEQUENCE [LARGE SCALE GENOMIC DNA]</scope>
    <source>
        <strain evidence="2">cv. AL8/78</strain>
    </source>
</reference>
<reference evidence="3" key="1">
    <citation type="journal article" date="2014" name="Science">
        <title>Ancient hybridizations among the ancestral genomes of bread wheat.</title>
        <authorList>
            <consortium name="International Wheat Genome Sequencing Consortium,"/>
            <person name="Marcussen T."/>
            <person name="Sandve S.R."/>
            <person name="Heier L."/>
            <person name="Spannagl M."/>
            <person name="Pfeifer M."/>
            <person name="Jakobsen K.S."/>
            <person name="Wulff B.B."/>
            <person name="Steuernagel B."/>
            <person name="Mayer K.F."/>
            <person name="Olsen O.A."/>
        </authorList>
    </citation>
    <scope>NUCLEOTIDE SEQUENCE [LARGE SCALE GENOMIC DNA]</scope>
    <source>
        <strain evidence="3">cv. AL8/78</strain>
    </source>
</reference>
<proteinExistence type="predicted"/>
<reference evidence="2" key="4">
    <citation type="submission" date="2019-03" db="UniProtKB">
        <authorList>
            <consortium name="EnsemblPlants"/>
        </authorList>
    </citation>
    <scope>IDENTIFICATION</scope>
</reference>
<reference evidence="2" key="5">
    <citation type="journal article" date="2021" name="G3 (Bethesda)">
        <title>Aegilops tauschii genome assembly Aet v5.0 features greater sequence contiguity and improved annotation.</title>
        <authorList>
            <person name="Wang L."/>
            <person name="Zhu T."/>
            <person name="Rodriguez J.C."/>
            <person name="Deal K.R."/>
            <person name="Dubcovsky J."/>
            <person name="McGuire P.E."/>
            <person name="Lux T."/>
            <person name="Spannagl M."/>
            <person name="Mayer K.F.X."/>
            <person name="Baldrich P."/>
            <person name="Meyers B.C."/>
            <person name="Huo N."/>
            <person name="Gu Y.Q."/>
            <person name="Zhou H."/>
            <person name="Devos K.M."/>
            <person name="Bennetzen J.L."/>
            <person name="Unver T."/>
            <person name="Budak H."/>
            <person name="Gulick P.J."/>
            <person name="Galiba G."/>
            <person name="Kalapos B."/>
            <person name="Nelson D.R."/>
            <person name="Li P."/>
            <person name="You F.M."/>
            <person name="Luo M.C."/>
            <person name="Dvorak J."/>
        </authorList>
    </citation>
    <scope>NUCLEOTIDE SEQUENCE [LARGE SCALE GENOMIC DNA]</scope>
    <source>
        <strain evidence="2">cv. AL8/78</strain>
    </source>
</reference>
<protein>
    <submittedName>
        <fullName evidence="2">Uncharacterized protein</fullName>
    </submittedName>
</protein>
<dbReference type="Gramene" id="AET4Gv20684000.1">
    <property type="protein sequence ID" value="AET4Gv20684000.1"/>
    <property type="gene ID" value="AET4Gv20684000"/>
</dbReference>
<dbReference type="AlphaFoldDB" id="A0A453IUR3"/>
<sequence>MGCQVPGLLQHNDCVQPLSDRGGVPWLPDGALPTHRRKGEAHRGMLLPPEGRLSYTPVYVKMKPSRTLLFKLSRVIMVVQIRELIQGGSH</sequence>